<dbReference type="InterPro" id="IPR002035">
    <property type="entry name" value="VWF_A"/>
</dbReference>
<keyword evidence="5 16" id="KW-0732">Signal</keyword>
<dbReference type="PANTHER" id="PTHR24020:SF87">
    <property type="entry name" value="COLLAGEN ALPHA-1(VI) CHAIN-LIKE"/>
    <property type="match status" value="1"/>
</dbReference>
<dbReference type="EMBL" id="RHFK02000016">
    <property type="protein sequence ID" value="TWW64017.1"/>
    <property type="molecule type" value="Genomic_DNA"/>
</dbReference>
<evidence type="ECO:0000256" key="10">
    <source>
        <dbReference type="ARBA" id="ARBA00023119"/>
    </source>
</evidence>
<dbReference type="PROSITE" id="PS50234">
    <property type="entry name" value="VWFA"/>
    <property type="match status" value="2"/>
</dbReference>
<evidence type="ECO:0000256" key="8">
    <source>
        <dbReference type="ARBA" id="ARBA00022889"/>
    </source>
</evidence>
<evidence type="ECO:0000256" key="5">
    <source>
        <dbReference type="ARBA" id="ARBA00022729"/>
    </source>
</evidence>
<evidence type="ECO:0000256" key="4">
    <source>
        <dbReference type="ARBA" id="ARBA00022690"/>
    </source>
</evidence>
<dbReference type="PRINTS" id="PR00453">
    <property type="entry name" value="VWFADOMAIN"/>
</dbReference>
<feature type="compositionally biased region" description="Low complexity" evidence="15">
    <location>
        <begin position="457"/>
        <end position="468"/>
    </location>
</feature>
<feature type="region of interest" description="Disordered" evidence="15">
    <location>
        <begin position="258"/>
        <end position="316"/>
    </location>
</feature>
<dbReference type="PANTHER" id="PTHR24020">
    <property type="entry name" value="COLLAGEN ALPHA"/>
    <property type="match status" value="1"/>
</dbReference>
<feature type="compositionally biased region" description="Basic and acidic residues" evidence="15">
    <location>
        <begin position="1113"/>
        <end position="1132"/>
    </location>
</feature>
<name>A0A5C6NEW0_9TELE</name>
<evidence type="ECO:0000259" key="17">
    <source>
        <dbReference type="PROSITE" id="PS50234"/>
    </source>
</evidence>
<dbReference type="CDD" id="cd01450">
    <property type="entry name" value="vWFA_subfamily_ECM"/>
    <property type="match status" value="1"/>
</dbReference>
<feature type="region of interest" description="Disordered" evidence="15">
    <location>
        <begin position="455"/>
        <end position="572"/>
    </location>
</feature>
<comment type="similarity">
    <text evidence="13">Belongs to the VWA-containing collagen family.</text>
</comment>
<evidence type="ECO:0000259" key="18">
    <source>
        <dbReference type="PROSITE" id="PS50279"/>
    </source>
</evidence>
<dbReference type="FunFam" id="3.40.50.410:FF:000051">
    <property type="entry name" value="Collagen type XXVIII alpha 1 chain"/>
    <property type="match status" value="1"/>
</dbReference>
<evidence type="ECO:0000256" key="11">
    <source>
        <dbReference type="ARBA" id="ARBA00023157"/>
    </source>
</evidence>
<keyword evidence="6" id="KW-0677">Repeat</keyword>
<evidence type="ECO:0000256" key="3">
    <source>
        <dbReference type="ARBA" id="ARBA00022530"/>
    </source>
</evidence>
<keyword evidence="4" id="KW-0646">Protease inhibitor</keyword>
<dbReference type="Gene3D" id="4.10.410.10">
    <property type="entry name" value="Pancreatic trypsin inhibitor Kunitz domain"/>
    <property type="match status" value="1"/>
</dbReference>
<dbReference type="InterPro" id="IPR002223">
    <property type="entry name" value="Kunitz_BPTI"/>
</dbReference>
<evidence type="ECO:0000256" key="13">
    <source>
        <dbReference type="ARBA" id="ARBA00061466"/>
    </source>
</evidence>
<dbReference type="AlphaFoldDB" id="A0A5C6NEW0"/>
<dbReference type="Pfam" id="PF00092">
    <property type="entry name" value="VWA"/>
    <property type="match status" value="2"/>
</dbReference>
<dbReference type="Pfam" id="PF00014">
    <property type="entry name" value="Kunitz_BPTI"/>
    <property type="match status" value="1"/>
</dbReference>
<keyword evidence="7" id="KW-0084">Basement membrane</keyword>
<keyword evidence="8" id="KW-0130">Cell adhesion</keyword>
<dbReference type="PROSITE" id="PS00280">
    <property type="entry name" value="BPTI_KUNITZ_1"/>
    <property type="match status" value="1"/>
</dbReference>
<dbReference type="InterPro" id="IPR008160">
    <property type="entry name" value="Collagen"/>
</dbReference>
<evidence type="ECO:0000256" key="15">
    <source>
        <dbReference type="SAM" id="MobiDB-lite"/>
    </source>
</evidence>
<dbReference type="CDD" id="cd22628">
    <property type="entry name" value="Kunitz_collagen_alpha1_XXVIII"/>
    <property type="match status" value="1"/>
</dbReference>
<dbReference type="FunFam" id="4.10.410.10:FF:000020">
    <property type="entry name" value="Collagen, type VI, alpha 3"/>
    <property type="match status" value="1"/>
</dbReference>
<evidence type="ECO:0000256" key="9">
    <source>
        <dbReference type="ARBA" id="ARBA00022900"/>
    </source>
</evidence>
<dbReference type="SMART" id="SM00131">
    <property type="entry name" value="KU"/>
    <property type="match status" value="1"/>
</dbReference>
<protein>
    <recommendedName>
        <fullName evidence="14">Collagen alpha-1(XXVIII) chain</fullName>
    </recommendedName>
</protein>
<keyword evidence="2" id="KW-0964">Secreted</keyword>
<feature type="region of interest" description="Disordered" evidence="15">
    <location>
        <begin position="1091"/>
        <end position="1171"/>
    </location>
</feature>
<comment type="function">
    <text evidence="12">May act as a cell-binding protein.</text>
</comment>
<dbReference type="InterPro" id="IPR036465">
    <property type="entry name" value="vWFA_dom_sf"/>
</dbReference>
<dbReference type="Gene3D" id="3.40.50.410">
    <property type="entry name" value="von Willebrand factor, type A domain"/>
    <property type="match status" value="2"/>
</dbReference>
<dbReference type="GO" id="GO:0007155">
    <property type="term" value="P:cell adhesion"/>
    <property type="evidence" value="ECO:0007669"/>
    <property type="project" value="UniProtKB-KW"/>
</dbReference>
<keyword evidence="11" id="KW-1015">Disulfide bond</keyword>
<sequence length="1235" mass="134976">MVPSLQWLLLLWGLRGLWAQEFGEEHEERIRKRNRQLPSNAIAQNGKLFGAEDCSLELAFLIDSSESAKDNHAQEKRFATDVMDRLQGLRLQTGRGLVSRAALLQYSSHVIIEQTFNQWKGADDFKARIAPMVYIGHGTYTTYAITNLTRIYLEESPLSSIKVAILLFDGVSHPRNPDIFSAVANAKNQGVRFFAIGITPEANEPGNIAQLRLIASSPASHYLHNLQDEGIVEKVIKEITAAADEGCPLAQTKCGCDKGEKGPIGPPGKKGRAGEDGSPGLKGQKGEVGVSGQPGRDGAEGKSGYNGEKGERGECGTPGIKGDRVSCYFKALKVLLVQAEIVDFRVYLAQLVISDLRVQWVEREKGDFLGHLEFKEKQELAFQGPRVMLAFRGSWGRRALRELASQDLQDLRGHRVSKEREDKWEKVCQDQRGILALQVFQVPLASQEQAFRARRQGIVGPRGPPGSRGQPGEGLPGPKGDQGLPGETGATGERGAGDPGPKGDPGATGMSGLPGLPGEDGAPGQKGETGSSGPRGLEGVPGIGIQGEKGDQGQRGMRGLTGPIGITGPSGPKVEVNQEHQAGLVHLDHQAASSQDPRVMLAHLVFLVQSVRLAMDFLAQSSNDQLACLQGDRGESGPAGPAGLKGDGFLGPMVRKRCRQVLLVCRDFQENPALRVWDFLGQKGMSGLGDCLVYQDLQVKAYKDHWVLPAGLVLQGQWGHQEKDFRDQRVNKDHRGFWGHEDYLEKVFLDLKVIVGWQGRGGLKASKEVWETPEVQDSLVDLVSKVKQASHFFSCAYGFWCIFFQREDIIRMIKEICGCGIKCKERPMELVFVIDSSESVGPENYEIIKDFVNALVDRVTVGRNATRIGLVLYSLEVKLVFNLARYSNKQDIKQAIRSIPYMGEGTYTGTAIRKATQEAFYSARLGVSKVAIVITDGQTDKREPVKLDIAVREAHAANIEMFALGIVNTSDATQAEFMRELNLIASDPDEEHMFLIDDFNTLPALESKLVSQFCEDENGALIYNRVANGHNSYGNNGYNSNDNRNGNYAIGGYGYRPVTEQHISGDGQISINSGSSSHSNRGQIETILHSKGSSTAHEGGQRVYTETTNWGTERGDTFNRHTSDTKPDHSSATEDPSSSSSSSSKDKSPSSAGVSVQHVSKPRPVLPKEPVAADPLCGLPFDLGPCRNYEIHWYYDRQANACAKFWYGGCEGNKNRFNTEEECKRTCVKSISAGV</sequence>
<evidence type="ECO:0000313" key="20">
    <source>
        <dbReference type="Proteomes" id="UP000324091"/>
    </source>
</evidence>
<feature type="domain" description="BPTI/Kunitz inhibitor" evidence="18">
    <location>
        <begin position="1177"/>
        <end position="1227"/>
    </location>
</feature>
<comment type="subcellular location">
    <subcellularLocation>
        <location evidence="1">Secreted</location>
        <location evidence="1">Extracellular space</location>
        <location evidence="1">Extracellular matrix</location>
        <location evidence="1">Basement membrane</location>
    </subcellularLocation>
</comment>
<dbReference type="GO" id="GO:0005581">
    <property type="term" value="C:collagen trimer"/>
    <property type="evidence" value="ECO:0007669"/>
    <property type="project" value="UniProtKB-KW"/>
</dbReference>
<reference evidence="19 20" key="1">
    <citation type="submission" date="2019-04" db="EMBL/GenBank/DDBJ databases">
        <title>Chromosome genome assembly for Takifugu flavidus.</title>
        <authorList>
            <person name="Xiao S."/>
        </authorList>
    </citation>
    <scope>NUCLEOTIDE SEQUENCE [LARGE SCALE GENOMIC DNA]</scope>
    <source>
        <strain evidence="19">HTHZ2018</strain>
        <tissue evidence="19">Muscle</tissue>
    </source>
</reference>
<accession>A0A5C6NEW0</accession>
<feature type="chain" id="PRO_5022754490" description="Collagen alpha-1(XXVIII) chain" evidence="16">
    <location>
        <begin position="20"/>
        <end position="1235"/>
    </location>
</feature>
<evidence type="ECO:0000256" key="1">
    <source>
        <dbReference type="ARBA" id="ARBA00004302"/>
    </source>
</evidence>
<evidence type="ECO:0000256" key="12">
    <source>
        <dbReference type="ARBA" id="ARBA00058139"/>
    </source>
</evidence>
<evidence type="ECO:0000256" key="6">
    <source>
        <dbReference type="ARBA" id="ARBA00022737"/>
    </source>
</evidence>
<dbReference type="Pfam" id="PF01391">
    <property type="entry name" value="Collagen"/>
    <property type="match status" value="1"/>
</dbReference>
<evidence type="ECO:0000256" key="14">
    <source>
        <dbReference type="ARBA" id="ARBA00070674"/>
    </source>
</evidence>
<dbReference type="SMART" id="SM00327">
    <property type="entry name" value="VWA"/>
    <property type="match status" value="2"/>
</dbReference>
<dbReference type="GO" id="GO:0005604">
    <property type="term" value="C:basement membrane"/>
    <property type="evidence" value="ECO:0007669"/>
    <property type="project" value="UniProtKB-SubCell"/>
</dbReference>
<feature type="signal peptide" evidence="16">
    <location>
        <begin position="1"/>
        <end position="19"/>
    </location>
</feature>
<keyword evidence="3" id="KW-0272">Extracellular matrix</keyword>
<dbReference type="PROSITE" id="PS50279">
    <property type="entry name" value="BPTI_KUNITZ_2"/>
    <property type="match status" value="1"/>
</dbReference>
<dbReference type="SUPFAM" id="SSF57362">
    <property type="entry name" value="BPTI-like"/>
    <property type="match status" value="1"/>
</dbReference>
<keyword evidence="10 19" id="KW-0176">Collagen</keyword>
<gene>
    <name evidence="19" type="ORF">D4764_03G0010250</name>
</gene>
<dbReference type="SUPFAM" id="SSF53300">
    <property type="entry name" value="vWA-like"/>
    <property type="match status" value="2"/>
</dbReference>
<comment type="caution">
    <text evidence="19">The sequence shown here is derived from an EMBL/GenBank/DDBJ whole genome shotgun (WGS) entry which is preliminary data.</text>
</comment>
<evidence type="ECO:0000256" key="7">
    <source>
        <dbReference type="ARBA" id="ARBA00022869"/>
    </source>
</evidence>
<feature type="domain" description="VWFA" evidence="17">
    <location>
        <begin position="57"/>
        <end position="239"/>
    </location>
</feature>
<organism evidence="19 20">
    <name type="scientific">Takifugu flavidus</name>
    <name type="common">sansaifugu</name>
    <dbReference type="NCBI Taxonomy" id="433684"/>
    <lineage>
        <taxon>Eukaryota</taxon>
        <taxon>Metazoa</taxon>
        <taxon>Chordata</taxon>
        <taxon>Craniata</taxon>
        <taxon>Vertebrata</taxon>
        <taxon>Euteleostomi</taxon>
        <taxon>Actinopterygii</taxon>
        <taxon>Neopterygii</taxon>
        <taxon>Teleostei</taxon>
        <taxon>Neoteleostei</taxon>
        <taxon>Acanthomorphata</taxon>
        <taxon>Eupercaria</taxon>
        <taxon>Tetraodontiformes</taxon>
        <taxon>Tetradontoidea</taxon>
        <taxon>Tetraodontidae</taxon>
        <taxon>Takifugu</taxon>
    </lineage>
</organism>
<evidence type="ECO:0000256" key="16">
    <source>
        <dbReference type="SAM" id="SignalP"/>
    </source>
</evidence>
<dbReference type="InterPro" id="IPR050525">
    <property type="entry name" value="ECM_Assembly_Org"/>
</dbReference>
<evidence type="ECO:0000313" key="19">
    <source>
        <dbReference type="EMBL" id="TWW64017.1"/>
    </source>
</evidence>
<evidence type="ECO:0000256" key="2">
    <source>
        <dbReference type="ARBA" id="ARBA00022525"/>
    </source>
</evidence>
<dbReference type="GO" id="GO:0004867">
    <property type="term" value="F:serine-type endopeptidase inhibitor activity"/>
    <property type="evidence" value="ECO:0007669"/>
    <property type="project" value="UniProtKB-KW"/>
</dbReference>
<proteinExistence type="inferred from homology"/>
<feature type="compositionally biased region" description="Low complexity" evidence="15">
    <location>
        <begin position="560"/>
        <end position="572"/>
    </location>
</feature>
<feature type="domain" description="VWFA" evidence="17">
    <location>
        <begin position="829"/>
        <end position="1009"/>
    </location>
</feature>
<keyword evidence="20" id="KW-1185">Reference proteome</keyword>
<dbReference type="PRINTS" id="PR00759">
    <property type="entry name" value="BASICPTASE"/>
</dbReference>
<dbReference type="Proteomes" id="UP000324091">
    <property type="component" value="Chromosome 3"/>
</dbReference>
<keyword evidence="9" id="KW-0722">Serine protease inhibitor</keyword>
<dbReference type="InterPro" id="IPR036880">
    <property type="entry name" value="Kunitz_BPTI_sf"/>
</dbReference>
<dbReference type="FunFam" id="3.40.50.410:FF:000003">
    <property type="entry name" value="Collagen type VI alpha 3 chain"/>
    <property type="match status" value="1"/>
</dbReference>
<dbReference type="InterPro" id="IPR020901">
    <property type="entry name" value="Prtase_inh_Kunz-CS"/>
</dbReference>